<dbReference type="InterPro" id="IPR008670">
    <property type="entry name" value="CoA_reduct_LuxC"/>
</dbReference>
<protein>
    <submittedName>
        <fullName evidence="2">Acyl-CoA reductase</fullName>
    </submittedName>
</protein>
<dbReference type="EMBL" id="JBIGIC010000013">
    <property type="protein sequence ID" value="MFG6489463.1"/>
    <property type="molecule type" value="Genomic_DNA"/>
</dbReference>
<sequence length="411" mass="44092">MSIRYLLGTDDGTPFEGLLDRCAAAPAWAPFDARATAFVARFSQRLLTHPQARQFPEMAALGHWFRGASLRDLAAQYPARAGFLRLGRGLAFHVAPANVDSVFMYSWLLSLLAGNANLVRVSQKGSPQQDFVIEALRATLAEPVGEPVAGRFVLLTYPHDDAITGAISARSQLRVVWGGDATVATLRAIPLRPTATELCFPDRFSAAALSAAAVLALDDAGLARLAQGFYNDAFWFAQQACSSPRMLAWVGGGADVDAAALRFWAAVAAELTRRDADNSGAMTMARVAASFEYAAAGLAHLGPNMLGSYPLRLVLDHGLTAAVKEVHCGNGLFLEQRTDSLAALAEQFSDREQTLSVFGFGEDELMALMQAVPARAIDRLVPIGRALDFSPVWDGQDLILSFSRLIALPIS</sequence>
<gene>
    <name evidence="2" type="ORF">ACG04R_22485</name>
</gene>
<dbReference type="SUPFAM" id="SSF53720">
    <property type="entry name" value="ALDH-like"/>
    <property type="match status" value="1"/>
</dbReference>
<dbReference type="Pfam" id="PF05893">
    <property type="entry name" value="LuxC"/>
    <property type="match status" value="1"/>
</dbReference>
<dbReference type="Proteomes" id="UP001606134">
    <property type="component" value="Unassembled WGS sequence"/>
</dbReference>
<keyword evidence="3" id="KW-1185">Reference proteome</keyword>
<dbReference type="InterPro" id="IPR016161">
    <property type="entry name" value="Ald_DH/histidinol_DH"/>
</dbReference>
<evidence type="ECO:0000313" key="3">
    <source>
        <dbReference type="Proteomes" id="UP001606134"/>
    </source>
</evidence>
<name>A0ABW7HHS5_9BURK</name>
<evidence type="ECO:0000313" key="2">
    <source>
        <dbReference type="EMBL" id="MFG6489463.1"/>
    </source>
</evidence>
<comment type="caution">
    <text evidence="2">The sequence shown here is derived from an EMBL/GenBank/DDBJ whole genome shotgun (WGS) entry which is preliminary data.</text>
</comment>
<proteinExistence type="predicted"/>
<dbReference type="RefSeq" id="WP_394415861.1">
    <property type="nucleotide sequence ID" value="NZ_JBIGIC010000013.1"/>
</dbReference>
<accession>A0ABW7HHS5</accession>
<keyword evidence="1" id="KW-0521">NADP</keyword>
<evidence type="ECO:0000256" key="1">
    <source>
        <dbReference type="ARBA" id="ARBA00022857"/>
    </source>
</evidence>
<organism evidence="2 3">
    <name type="scientific">Pelomonas candidula</name>
    <dbReference type="NCBI Taxonomy" id="3299025"/>
    <lineage>
        <taxon>Bacteria</taxon>
        <taxon>Pseudomonadati</taxon>
        <taxon>Pseudomonadota</taxon>
        <taxon>Betaproteobacteria</taxon>
        <taxon>Burkholderiales</taxon>
        <taxon>Sphaerotilaceae</taxon>
        <taxon>Roseateles</taxon>
    </lineage>
</organism>
<reference evidence="2 3" key="1">
    <citation type="submission" date="2024-08" db="EMBL/GenBank/DDBJ databases">
        <authorList>
            <person name="Lu H."/>
        </authorList>
    </citation>
    <scope>NUCLEOTIDE SEQUENCE [LARGE SCALE GENOMIC DNA]</scope>
    <source>
        <strain evidence="2 3">BYS78W</strain>
    </source>
</reference>